<organism evidence="11 12">
    <name type="scientific">Littorina saxatilis</name>
    <dbReference type="NCBI Taxonomy" id="31220"/>
    <lineage>
        <taxon>Eukaryota</taxon>
        <taxon>Metazoa</taxon>
        <taxon>Spiralia</taxon>
        <taxon>Lophotrochozoa</taxon>
        <taxon>Mollusca</taxon>
        <taxon>Gastropoda</taxon>
        <taxon>Caenogastropoda</taxon>
        <taxon>Littorinimorpha</taxon>
        <taxon>Littorinoidea</taxon>
        <taxon>Littorinidae</taxon>
        <taxon>Littorina</taxon>
    </lineage>
</organism>
<dbReference type="InterPro" id="IPR005331">
    <property type="entry name" value="Sulfotransferase"/>
</dbReference>
<evidence type="ECO:0000256" key="3">
    <source>
        <dbReference type="ARBA" id="ARBA00022679"/>
    </source>
</evidence>
<dbReference type="InterPro" id="IPR018011">
    <property type="entry name" value="Carb_sulfotrans_8-10"/>
</dbReference>
<accession>A0AAN9AMW8</accession>
<keyword evidence="4 9" id="KW-0812">Transmembrane</keyword>
<gene>
    <name evidence="11" type="ORF">V1264_024811</name>
</gene>
<evidence type="ECO:0000256" key="7">
    <source>
        <dbReference type="ARBA" id="ARBA00023136"/>
    </source>
</evidence>
<comment type="subcellular location">
    <subcellularLocation>
        <location evidence="1 9">Golgi apparatus membrane</location>
        <topology evidence="1 9">Single-pass type II membrane protein</topology>
    </subcellularLocation>
</comment>
<keyword evidence="3 9" id="KW-0808">Transferase</keyword>
<keyword evidence="9" id="KW-0735">Signal-anchor</keyword>
<dbReference type="PANTHER" id="PTHR12137">
    <property type="entry name" value="CARBOHYDRATE SULFOTRANSFERASE"/>
    <property type="match status" value="1"/>
</dbReference>
<dbReference type="Proteomes" id="UP001374579">
    <property type="component" value="Unassembled WGS sequence"/>
</dbReference>
<keyword evidence="9" id="KW-0119">Carbohydrate metabolism</keyword>
<evidence type="ECO:0000256" key="4">
    <source>
        <dbReference type="ARBA" id="ARBA00022692"/>
    </source>
</evidence>
<keyword evidence="5 9" id="KW-1133">Transmembrane helix</keyword>
<comment type="caution">
    <text evidence="11">The sequence shown here is derived from an EMBL/GenBank/DDBJ whole genome shotgun (WGS) entry which is preliminary data.</text>
</comment>
<feature type="compositionally biased region" description="Low complexity" evidence="10">
    <location>
        <begin position="107"/>
        <end position="120"/>
    </location>
</feature>
<dbReference type="GO" id="GO:0000139">
    <property type="term" value="C:Golgi membrane"/>
    <property type="evidence" value="ECO:0007669"/>
    <property type="project" value="UniProtKB-SubCell"/>
</dbReference>
<evidence type="ECO:0000256" key="6">
    <source>
        <dbReference type="ARBA" id="ARBA00023034"/>
    </source>
</evidence>
<feature type="region of interest" description="Disordered" evidence="10">
    <location>
        <begin position="68"/>
        <end position="137"/>
    </location>
</feature>
<feature type="compositionally biased region" description="Basic and acidic residues" evidence="10">
    <location>
        <begin position="68"/>
        <end position="84"/>
    </location>
</feature>
<proteinExistence type="inferred from homology"/>
<evidence type="ECO:0000313" key="11">
    <source>
        <dbReference type="EMBL" id="KAK7089872.1"/>
    </source>
</evidence>
<feature type="transmembrane region" description="Helical" evidence="9">
    <location>
        <begin position="34"/>
        <end position="54"/>
    </location>
</feature>
<dbReference type="Pfam" id="PF03567">
    <property type="entry name" value="Sulfotransfer_2"/>
    <property type="match status" value="1"/>
</dbReference>
<evidence type="ECO:0000256" key="9">
    <source>
        <dbReference type="RuleBase" id="RU364020"/>
    </source>
</evidence>
<keyword evidence="12" id="KW-1185">Reference proteome</keyword>
<dbReference type="PANTHER" id="PTHR12137:SF54">
    <property type="entry name" value="CARBOHYDRATE SULFOTRANSFERASE"/>
    <property type="match status" value="1"/>
</dbReference>
<sequence>MALPMVNLETNRMNGGLLAPIKTIRMCRKLYRRCTFVGLSVTLLLVTSYLLFYAGPFSFHNSLQFPDKAARQTRKPEQTRDLADTPKTPGSAIQSPIHSGKNPARNPAVDKAATPPATVTPTPPFPASPAELFRTRDVSGEDPELLNELYERARRADKVCRQDHAGNKQGRVTGLFTHEASRVAYCFLPKAGCTFWIRVFSYLHNFTGDVVDSPWKIPRLKVHQNRHSHGVGWAEVKKAAESYLRFMFVRHPFSRLWSAYLDKLFLPDFWSKIGVPAVRRLRGKNATAHALKCGSDLTFPEFVEHSLTTYEPHWEPIYLRCDPCQYRPAVVGSMKTFARDSLFLLRQMGLEWVLKDLDRDDQEEKELATLVEYNFNRIRSLKFYQRCVNDDQLASLLWKTFQKNGYIPKNVSYHQHNTNASSQSSANFSVSDFRDKVVKTFRASLPLQGELKKQKKAFLRDAFDSLPYGLMKKVKKKYERDMLFFGFDEENY</sequence>
<name>A0AAN9AMW8_9CAEN</name>
<evidence type="ECO:0000256" key="1">
    <source>
        <dbReference type="ARBA" id="ARBA00004323"/>
    </source>
</evidence>
<evidence type="ECO:0000313" key="12">
    <source>
        <dbReference type="Proteomes" id="UP001374579"/>
    </source>
</evidence>
<dbReference type="EC" id="2.8.2.-" evidence="9"/>
<evidence type="ECO:0000256" key="5">
    <source>
        <dbReference type="ARBA" id="ARBA00022989"/>
    </source>
</evidence>
<protein>
    <recommendedName>
        <fullName evidence="9">Carbohydrate sulfotransferase</fullName>
        <ecNumber evidence="9">2.8.2.-</ecNumber>
    </recommendedName>
</protein>
<keyword evidence="7 9" id="KW-0472">Membrane</keyword>
<keyword evidence="8 9" id="KW-0325">Glycoprotein</keyword>
<dbReference type="AlphaFoldDB" id="A0AAN9AMW8"/>
<dbReference type="GO" id="GO:0016051">
    <property type="term" value="P:carbohydrate biosynthetic process"/>
    <property type="evidence" value="ECO:0007669"/>
    <property type="project" value="InterPro"/>
</dbReference>
<reference evidence="11 12" key="1">
    <citation type="submission" date="2024-02" db="EMBL/GenBank/DDBJ databases">
        <title>Chromosome-scale genome assembly of the rough periwinkle Littorina saxatilis.</title>
        <authorList>
            <person name="De Jode A."/>
            <person name="Faria R."/>
            <person name="Formenti G."/>
            <person name="Sims Y."/>
            <person name="Smith T.P."/>
            <person name="Tracey A."/>
            <person name="Wood J.M.D."/>
            <person name="Zagrodzka Z.B."/>
            <person name="Johannesson K."/>
            <person name="Butlin R.K."/>
            <person name="Leder E.H."/>
        </authorList>
    </citation>
    <scope>NUCLEOTIDE SEQUENCE [LARGE SCALE GENOMIC DNA]</scope>
    <source>
        <strain evidence="11">Snail1</strain>
        <tissue evidence="11">Muscle</tissue>
    </source>
</reference>
<evidence type="ECO:0000256" key="2">
    <source>
        <dbReference type="ARBA" id="ARBA00006339"/>
    </source>
</evidence>
<evidence type="ECO:0000256" key="8">
    <source>
        <dbReference type="ARBA" id="ARBA00023180"/>
    </source>
</evidence>
<keyword evidence="6 9" id="KW-0333">Golgi apparatus</keyword>
<comment type="similarity">
    <text evidence="2 9">Belongs to the sulfotransferase 2 family.</text>
</comment>
<dbReference type="EMBL" id="JBAMIC010000206">
    <property type="protein sequence ID" value="KAK7089872.1"/>
    <property type="molecule type" value="Genomic_DNA"/>
</dbReference>
<dbReference type="GO" id="GO:0008146">
    <property type="term" value="F:sulfotransferase activity"/>
    <property type="evidence" value="ECO:0007669"/>
    <property type="project" value="InterPro"/>
</dbReference>
<evidence type="ECO:0000256" key="10">
    <source>
        <dbReference type="SAM" id="MobiDB-lite"/>
    </source>
</evidence>